<protein>
    <submittedName>
        <fullName evidence="2">Uncharacterized protein</fullName>
    </submittedName>
</protein>
<feature type="region of interest" description="Disordered" evidence="1">
    <location>
        <begin position="923"/>
        <end position="960"/>
    </location>
</feature>
<accession>A0A8T1I2Y7</accession>
<dbReference type="SUPFAM" id="SSF50969">
    <property type="entry name" value="YVTN repeat-like/Quinoprotein amine dehydrogenase"/>
    <property type="match status" value="1"/>
</dbReference>
<evidence type="ECO:0000313" key="2">
    <source>
        <dbReference type="EMBL" id="KAG3219280.1"/>
    </source>
</evidence>
<feature type="compositionally biased region" description="Polar residues" evidence="1">
    <location>
        <begin position="931"/>
        <end position="944"/>
    </location>
</feature>
<name>A0A8T1I2Y7_9STRA</name>
<feature type="compositionally biased region" description="Low complexity" evidence="1">
    <location>
        <begin position="886"/>
        <end position="903"/>
    </location>
</feature>
<feature type="region of interest" description="Disordered" evidence="1">
    <location>
        <begin position="1051"/>
        <end position="1075"/>
    </location>
</feature>
<feature type="compositionally biased region" description="Basic and acidic residues" evidence="1">
    <location>
        <begin position="735"/>
        <end position="744"/>
    </location>
</feature>
<organism evidence="2 3">
    <name type="scientific">Phytophthora cactorum</name>
    <dbReference type="NCBI Taxonomy" id="29920"/>
    <lineage>
        <taxon>Eukaryota</taxon>
        <taxon>Sar</taxon>
        <taxon>Stramenopiles</taxon>
        <taxon>Oomycota</taxon>
        <taxon>Peronosporomycetes</taxon>
        <taxon>Peronosporales</taxon>
        <taxon>Peronosporaceae</taxon>
        <taxon>Phytophthora</taxon>
    </lineage>
</organism>
<evidence type="ECO:0000256" key="1">
    <source>
        <dbReference type="SAM" id="MobiDB-lite"/>
    </source>
</evidence>
<dbReference type="InterPro" id="IPR011044">
    <property type="entry name" value="Quino_amine_DH_bsu"/>
</dbReference>
<feature type="region of interest" description="Disordered" evidence="1">
    <location>
        <begin position="720"/>
        <end position="753"/>
    </location>
</feature>
<feature type="compositionally biased region" description="Basic and acidic residues" evidence="1">
    <location>
        <begin position="1055"/>
        <end position="1065"/>
    </location>
</feature>
<gene>
    <name evidence="2" type="ORF">PC129_g9923</name>
</gene>
<reference evidence="2" key="1">
    <citation type="submission" date="2018-05" db="EMBL/GenBank/DDBJ databases">
        <title>Effector identification in a new, highly contiguous assembly of the strawberry crown rot pathogen Phytophthora cactorum.</title>
        <authorList>
            <person name="Armitage A.D."/>
            <person name="Nellist C.F."/>
            <person name="Bates H."/>
            <person name="Vickerstaff R.J."/>
            <person name="Harrison R.J."/>
        </authorList>
    </citation>
    <scope>NUCLEOTIDE SEQUENCE</scope>
    <source>
        <strain evidence="2">P421</strain>
    </source>
</reference>
<dbReference type="Proteomes" id="UP000760860">
    <property type="component" value="Unassembled WGS sequence"/>
</dbReference>
<comment type="caution">
    <text evidence="2">The sequence shown here is derived from an EMBL/GenBank/DDBJ whole genome shotgun (WGS) entry which is preliminary data.</text>
</comment>
<dbReference type="VEuPathDB" id="FungiDB:PC110_g13680"/>
<feature type="region of interest" description="Disordered" evidence="1">
    <location>
        <begin position="625"/>
        <end position="693"/>
    </location>
</feature>
<dbReference type="AlphaFoldDB" id="A0A8T1I2Y7"/>
<sequence>MGRRVVQVCGAPTAIALGAERNENIFKPGCALQTADDNVVLRSGDNSLRVVDAQKFCAGTLDVRHVVQLPPNVMFSERNATGKFGAAWDNSGARAAYVVDFQAGEVAARPLPSMNEQIADAFVDAKGDRIAVVGATTGNLYAYSQSGCDCSESFETRSQFDWRIVDGTAIDTIGVDACSCGRFVSSAVMGDCFVYLRARRDSKGSLVVEKWIFAVDSRWAPVCFSSRALGALDSAEGLALFMADKWKFAIVTTESSLYYFQVDQDLRNTSVKRLALDHRILNGAWIDQDTAFAMLLANGQISIASVNDEGCFECLSISTTSTMSKRPSLSALLGKAVSAALQLVWVGQEQQLVVDFGTTCAAFKLEIVAEEASSEIADDPNKWTDLFTTGAFAKRSRQVLTGLDTKSSDIDECIRKLLKGKSSPSPNGLLDTAKIALSRTEDVFEDSYFMLLCIIHQQLAGDSVNNGNSRDPIDCIGKSLKLMQMLVSLTISMEAPMVRQISSRLLSALPGCATKSDRKKYYLKEIAAISLQVRKRLGGVSEREDWWKKKKSYAIALRRKTVVDLADVQKMARISLQVRDLSRHRYSSVNSEANKQANPLLKPAQRHDSVRNALKLFRLRQENCGHTTGETGESATANENGAPNVGNGVSCTSDTKTSHVTQTPAVSSRTDKQKRAGVRRTSSRNQRGSENHHVLAKEPVYPLRLEYGIDNASLKLLGRKANAQQRNPSVKRRHFVDQEREGPPKAHSPNPRALHASLDTTEVIQLKTVSAQTNDSIEIAVAPASAAKETNESANTQQNDIRPEKGSPMAQECEDKRSSVLVNMNNAQKGVGVQCRLNESGPTNDGRRKRSPPPLSIVDKYPVWVDLNGGSHFKEKKYLQVARFGDSNATDPTTNNDATDDSALIMMPPSVPTVLVPRKVISEDGSDENQSDGQRSPGGSTCSGHSREHDTAEQMGDAMKTKYRTRYREHYPVRERLNSKGSDGREAAGGINSLIDLRDNMQRMTQRLRVLETCANSIDEEFKISQKRLSRIGDSVSSRSRVLDGIDEVMEMTEEAGHQEGDSKPRRGLLSKKASSDMEAAKKLLEAIQQLTTSKDDQ</sequence>
<feature type="compositionally biased region" description="Polar residues" evidence="1">
    <location>
        <begin position="625"/>
        <end position="668"/>
    </location>
</feature>
<proteinExistence type="predicted"/>
<dbReference type="EMBL" id="RCMV01000318">
    <property type="protein sequence ID" value="KAG3219280.1"/>
    <property type="molecule type" value="Genomic_DNA"/>
</dbReference>
<feature type="region of interest" description="Disordered" evidence="1">
    <location>
        <begin position="886"/>
        <end position="905"/>
    </location>
</feature>
<feature type="region of interest" description="Disordered" evidence="1">
    <location>
        <begin position="834"/>
        <end position="857"/>
    </location>
</feature>
<feature type="region of interest" description="Disordered" evidence="1">
    <location>
        <begin position="784"/>
        <end position="810"/>
    </location>
</feature>
<evidence type="ECO:0000313" key="3">
    <source>
        <dbReference type="Proteomes" id="UP000760860"/>
    </source>
</evidence>
<dbReference type="VEuPathDB" id="FungiDB:PC110_g13681"/>